<sequence>MSSRDTGNGYSTSSGLAGNSTRPPINFASLAASPRSSWRGESGATGSRSYYYGSPSHDVRSPHPLRYSRSPTPWGGSPSRLSQQREEEPSSAPNYSISTSSSSSYHSQYRARSPGPYYRTGGSSSGGDRSPRRHHHHLRRRFPSPSPFRLPSPERPILYGSARPSSRLQHQYEDSNTTTTSSTTTGTSTGTRSRASTWLSGGGGGGGGAAGGAADDYDYEYDEEPAPSVWSSSNYGSSDAGVGRNSDSGSWRTLSFHGGARSSPVPGRVGESRAWDRRERRFRENGSP</sequence>
<feature type="region of interest" description="Disordered" evidence="1">
    <location>
        <begin position="1"/>
        <end position="288"/>
    </location>
</feature>
<feature type="compositionally biased region" description="Low complexity" evidence="1">
    <location>
        <begin position="119"/>
        <end position="128"/>
    </location>
</feature>
<keyword evidence="3" id="KW-1185">Reference proteome</keyword>
<organism evidence="2 3">
    <name type="scientific">Chaetomium strumarium</name>
    <dbReference type="NCBI Taxonomy" id="1170767"/>
    <lineage>
        <taxon>Eukaryota</taxon>
        <taxon>Fungi</taxon>
        <taxon>Dikarya</taxon>
        <taxon>Ascomycota</taxon>
        <taxon>Pezizomycotina</taxon>
        <taxon>Sordariomycetes</taxon>
        <taxon>Sordariomycetidae</taxon>
        <taxon>Sordariales</taxon>
        <taxon>Chaetomiaceae</taxon>
        <taxon>Chaetomium</taxon>
    </lineage>
</organism>
<evidence type="ECO:0000256" key="1">
    <source>
        <dbReference type="SAM" id="MobiDB-lite"/>
    </source>
</evidence>
<dbReference type="GeneID" id="87886096"/>
<gene>
    <name evidence="2" type="ORF">B0T15DRAFT_497442</name>
</gene>
<comment type="caution">
    <text evidence="2">The sequence shown here is derived from an EMBL/GenBank/DDBJ whole genome shotgun (WGS) entry which is preliminary data.</text>
</comment>
<feature type="compositionally biased region" description="Gly residues" evidence="1">
    <location>
        <begin position="200"/>
        <end position="211"/>
    </location>
</feature>
<reference evidence="2" key="1">
    <citation type="journal article" date="2023" name="Mol. Phylogenet. Evol.">
        <title>Genome-scale phylogeny and comparative genomics of the fungal order Sordariales.</title>
        <authorList>
            <person name="Hensen N."/>
            <person name="Bonometti L."/>
            <person name="Westerberg I."/>
            <person name="Brannstrom I.O."/>
            <person name="Guillou S."/>
            <person name="Cros-Aarteil S."/>
            <person name="Calhoun S."/>
            <person name="Haridas S."/>
            <person name="Kuo A."/>
            <person name="Mondo S."/>
            <person name="Pangilinan J."/>
            <person name="Riley R."/>
            <person name="LaButti K."/>
            <person name="Andreopoulos B."/>
            <person name="Lipzen A."/>
            <person name="Chen C."/>
            <person name="Yan M."/>
            <person name="Daum C."/>
            <person name="Ng V."/>
            <person name="Clum A."/>
            <person name="Steindorff A."/>
            <person name="Ohm R.A."/>
            <person name="Martin F."/>
            <person name="Silar P."/>
            <person name="Natvig D.O."/>
            <person name="Lalanne C."/>
            <person name="Gautier V."/>
            <person name="Ament-Velasquez S.L."/>
            <person name="Kruys A."/>
            <person name="Hutchinson M.I."/>
            <person name="Powell A.J."/>
            <person name="Barry K."/>
            <person name="Miller A.N."/>
            <person name="Grigoriev I.V."/>
            <person name="Debuchy R."/>
            <person name="Gladieux P."/>
            <person name="Hiltunen Thoren M."/>
            <person name="Johannesson H."/>
        </authorList>
    </citation>
    <scope>NUCLEOTIDE SEQUENCE</scope>
    <source>
        <strain evidence="2">CBS 333.67</strain>
    </source>
</reference>
<feature type="compositionally biased region" description="Basic residues" evidence="1">
    <location>
        <begin position="131"/>
        <end position="142"/>
    </location>
</feature>
<protein>
    <submittedName>
        <fullName evidence="2">Uncharacterized protein</fullName>
    </submittedName>
</protein>
<accession>A0AAJ0LXY8</accession>
<feature type="compositionally biased region" description="Polar residues" evidence="1">
    <location>
        <begin position="1"/>
        <end position="23"/>
    </location>
</feature>
<proteinExistence type="predicted"/>
<evidence type="ECO:0000313" key="3">
    <source>
        <dbReference type="Proteomes" id="UP001273166"/>
    </source>
</evidence>
<feature type="compositionally biased region" description="Low complexity" evidence="1">
    <location>
        <begin position="90"/>
        <end position="108"/>
    </location>
</feature>
<name>A0AAJ0LXY8_9PEZI</name>
<dbReference type="Proteomes" id="UP001273166">
    <property type="component" value="Unassembled WGS sequence"/>
</dbReference>
<reference evidence="2" key="2">
    <citation type="submission" date="2023-06" db="EMBL/GenBank/DDBJ databases">
        <authorList>
            <consortium name="Lawrence Berkeley National Laboratory"/>
            <person name="Mondo S.J."/>
            <person name="Hensen N."/>
            <person name="Bonometti L."/>
            <person name="Westerberg I."/>
            <person name="Brannstrom I.O."/>
            <person name="Guillou S."/>
            <person name="Cros-Aarteil S."/>
            <person name="Calhoun S."/>
            <person name="Haridas S."/>
            <person name="Kuo A."/>
            <person name="Pangilinan J."/>
            <person name="Riley R."/>
            <person name="Labutti K."/>
            <person name="Andreopoulos B."/>
            <person name="Lipzen A."/>
            <person name="Chen C."/>
            <person name="Yanf M."/>
            <person name="Daum C."/>
            <person name="Ng V."/>
            <person name="Clum A."/>
            <person name="Steindorff A."/>
            <person name="Ohm R."/>
            <person name="Martin F."/>
            <person name="Silar P."/>
            <person name="Natvig D."/>
            <person name="Lalanne C."/>
            <person name="Gautier V."/>
            <person name="Ament-Velasquez S.L."/>
            <person name="Kruys A."/>
            <person name="Hutchinson M.I."/>
            <person name="Powell A.J."/>
            <person name="Barry K."/>
            <person name="Miller A.N."/>
            <person name="Grigoriev I.V."/>
            <person name="Debuchy R."/>
            <person name="Gladieux P."/>
            <person name="Thoren M.H."/>
            <person name="Johannesson H."/>
        </authorList>
    </citation>
    <scope>NUCLEOTIDE SEQUENCE</scope>
    <source>
        <strain evidence="2">CBS 333.67</strain>
    </source>
</reference>
<feature type="compositionally biased region" description="Low complexity" evidence="1">
    <location>
        <begin position="177"/>
        <end position="197"/>
    </location>
</feature>
<dbReference type="EMBL" id="JAUDZG010000008">
    <property type="protein sequence ID" value="KAK3301728.1"/>
    <property type="molecule type" value="Genomic_DNA"/>
</dbReference>
<feature type="compositionally biased region" description="Basic and acidic residues" evidence="1">
    <location>
        <begin position="270"/>
        <end position="288"/>
    </location>
</feature>
<dbReference type="AlphaFoldDB" id="A0AAJ0LXY8"/>
<evidence type="ECO:0000313" key="2">
    <source>
        <dbReference type="EMBL" id="KAK3301728.1"/>
    </source>
</evidence>
<feature type="compositionally biased region" description="Pro residues" evidence="1">
    <location>
        <begin position="144"/>
        <end position="154"/>
    </location>
</feature>
<feature type="compositionally biased region" description="Acidic residues" evidence="1">
    <location>
        <begin position="215"/>
        <end position="225"/>
    </location>
</feature>
<dbReference type="RefSeq" id="XP_062717508.1">
    <property type="nucleotide sequence ID" value="XM_062867267.1"/>
</dbReference>